<feature type="domain" description="PGF-CTERM archaeal protein-sorting signal" evidence="12">
    <location>
        <begin position="405"/>
        <end position="427"/>
    </location>
</feature>
<comment type="cofactor">
    <cofactor evidence="1">
        <name>Mn(2+)</name>
        <dbReference type="ChEBI" id="CHEBI:29035"/>
    </cofactor>
</comment>
<evidence type="ECO:0000256" key="7">
    <source>
        <dbReference type="ARBA" id="ARBA00022801"/>
    </source>
</evidence>
<protein>
    <submittedName>
        <fullName evidence="14">Uncharacterized protein</fullName>
    </submittedName>
</protein>
<dbReference type="PROSITE" id="PS51318">
    <property type="entry name" value="TAT"/>
    <property type="match status" value="1"/>
</dbReference>
<evidence type="ECO:0000313" key="13">
    <source>
        <dbReference type="EMBL" id="AZH24588.1"/>
    </source>
</evidence>
<sequence length="435" mass="45046">MSDGITRRDVLAGGAGIGAGVVGLGTPLVGDARAQESTTPVTVATRNCYLGANLFRLLVAATEGSEAVQTAVSDLLRSVDRSHVPARLDAIAAEIGRTEPDLVGLQEAALIRTGEPTSGTTPTATEVRHDFRETLLTALDDRDLPYRVVDAVETTDFQLPATVDGERKAVRLTDRDLLLAHEDVTIGEVTAGRFDAAVSLSEDGRAISVERGYQIADATVGDTRLTFCNTHLESASTETRLQQAVELEGLLAERRDPIALVGDLNSGPGGSLGAYDRLLETFRDAADGVGHTCCHAAGLRNDEVSLSARIDHILVQGAIGATDVTRVGADPANRISVDGDRLWPSDHAGVVATLVPGQESTATPTATGTETDTPAPTPTGTPSPPPTTSSSGYSVRVDDNTTVEVPGFGAATAAVSVLAAALAARRRAGDGDGDD</sequence>
<evidence type="ECO:0000256" key="10">
    <source>
        <dbReference type="SAM" id="MobiDB-lite"/>
    </source>
</evidence>
<dbReference type="GO" id="GO:0003697">
    <property type="term" value="F:single-stranded DNA binding"/>
    <property type="evidence" value="ECO:0007669"/>
    <property type="project" value="TreeGrafter"/>
</dbReference>
<dbReference type="GO" id="GO:0004518">
    <property type="term" value="F:nuclease activity"/>
    <property type="evidence" value="ECO:0007669"/>
    <property type="project" value="UniProtKB-KW"/>
</dbReference>
<dbReference type="OrthoDB" id="292883at2157"/>
<dbReference type="RefSeq" id="WP_121919676.1">
    <property type="nucleotide sequence ID" value="NZ_CP034145.1"/>
</dbReference>
<reference evidence="14 15" key="1">
    <citation type="journal article" date="2015" name="Stand. Genomic Sci.">
        <title>Genomic Encyclopedia of Bacterial and Archaeal Type Strains, Phase III: the genomes of soil and plant-associated and newly described type strains.</title>
        <authorList>
            <person name="Whitman W.B."/>
            <person name="Woyke T."/>
            <person name="Klenk H.P."/>
            <person name="Zhou Y."/>
            <person name="Lilburn T.G."/>
            <person name="Beck B.J."/>
            <person name="De Vos P."/>
            <person name="Vandamme P."/>
            <person name="Eisen J.A."/>
            <person name="Garrity G."/>
            <person name="Hugenholtz P."/>
            <person name="Kyrpides N.C."/>
        </authorList>
    </citation>
    <scope>NUCLEOTIDE SEQUENCE [LARGE SCALE GENOMIC DNA]</scope>
    <source>
        <strain evidence="14 15">CGMCC 1.10124</strain>
    </source>
</reference>
<evidence type="ECO:0000256" key="9">
    <source>
        <dbReference type="ARBA" id="ARBA00023204"/>
    </source>
</evidence>
<dbReference type="PANTHER" id="PTHR15822:SF4">
    <property type="entry name" value="TYROSYL-DNA PHOSPHODIESTERASE 2"/>
    <property type="match status" value="1"/>
</dbReference>
<evidence type="ECO:0000256" key="4">
    <source>
        <dbReference type="ARBA" id="ARBA00022723"/>
    </source>
</evidence>
<dbReference type="EMBL" id="CP034145">
    <property type="protein sequence ID" value="AZH24588.1"/>
    <property type="molecule type" value="Genomic_DNA"/>
</dbReference>
<dbReference type="GO" id="GO:0006302">
    <property type="term" value="P:double-strand break repair"/>
    <property type="evidence" value="ECO:0007669"/>
    <property type="project" value="TreeGrafter"/>
</dbReference>
<dbReference type="GO" id="GO:0005737">
    <property type="term" value="C:cytoplasm"/>
    <property type="evidence" value="ECO:0007669"/>
    <property type="project" value="TreeGrafter"/>
</dbReference>
<keyword evidence="3" id="KW-0540">Nuclease</keyword>
<name>A0A3M0DQA2_9EURY</name>
<dbReference type="AlphaFoldDB" id="A0A3M0DQA2"/>
<dbReference type="InterPro" id="IPR006311">
    <property type="entry name" value="TAT_signal"/>
</dbReference>
<evidence type="ECO:0000256" key="1">
    <source>
        <dbReference type="ARBA" id="ARBA00001936"/>
    </source>
</evidence>
<keyword evidence="5" id="KW-0732">Signal</keyword>
<proteinExistence type="predicted"/>
<dbReference type="Pfam" id="PF18204">
    <property type="entry name" value="PGF-CTERM"/>
    <property type="match status" value="1"/>
</dbReference>
<dbReference type="InterPro" id="IPR036691">
    <property type="entry name" value="Endo/exonu/phosph_ase_sf"/>
</dbReference>
<organism evidence="14 15">
    <name type="scientific">Haloplanus aerogenes</name>
    <dbReference type="NCBI Taxonomy" id="660522"/>
    <lineage>
        <taxon>Archaea</taxon>
        <taxon>Methanobacteriati</taxon>
        <taxon>Methanobacteriota</taxon>
        <taxon>Stenosarchaea group</taxon>
        <taxon>Halobacteria</taxon>
        <taxon>Halobacteriales</taxon>
        <taxon>Haloferacaceae</taxon>
        <taxon>Haloplanus</taxon>
    </lineage>
</organism>
<dbReference type="GO" id="GO:0046872">
    <property type="term" value="F:metal ion binding"/>
    <property type="evidence" value="ECO:0007669"/>
    <property type="project" value="UniProtKB-KW"/>
</dbReference>
<dbReference type="InterPro" id="IPR005135">
    <property type="entry name" value="Endo/exonuclease/phosphatase"/>
</dbReference>
<dbReference type="Gene3D" id="3.60.10.10">
    <property type="entry name" value="Endonuclease/exonuclease/phosphatase"/>
    <property type="match status" value="1"/>
</dbReference>
<dbReference type="SUPFAM" id="SSF56219">
    <property type="entry name" value="DNase I-like"/>
    <property type="match status" value="1"/>
</dbReference>
<dbReference type="Proteomes" id="UP000282007">
    <property type="component" value="Chromosome"/>
</dbReference>
<keyword evidence="9" id="KW-0234">DNA repair</keyword>
<keyword evidence="6" id="KW-0227">DNA damage</keyword>
<keyword evidence="7" id="KW-0378">Hydrolase</keyword>
<evidence type="ECO:0000313" key="14">
    <source>
        <dbReference type="EMBL" id="RMB23754.1"/>
    </source>
</evidence>
<feature type="region of interest" description="Disordered" evidence="10">
    <location>
        <begin position="355"/>
        <end position="398"/>
    </location>
</feature>
<dbReference type="InterPro" id="IPR051547">
    <property type="entry name" value="TDP2-like"/>
</dbReference>
<dbReference type="GO" id="GO:0070260">
    <property type="term" value="F:5'-tyrosyl-DNA phosphodiesterase activity"/>
    <property type="evidence" value="ECO:0007669"/>
    <property type="project" value="TreeGrafter"/>
</dbReference>
<feature type="compositionally biased region" description="Pro residues" evidence="10">
    <location>
        <begin position="375"/>
        <end position="387"/>
    </location>
</feature>
<evidence type="ECO:0000313" key="16">
    <source>
        <dbReference type="Proteomes" id="UP000282007"/>
    </source>
</evidence>
<dbReference type="KEGG" id="haer:DU502_03960"/>
<reference evidence="13 16" key="2">
    <citation type="submission" date="2018-07" db="EMBL/GenBank/DDBJ databases">
        <title>Genome sequences of Haloplanus aerogenes JCM 16430T.</title>
        <authorList>
            <person name="Kim Y.B."/>
            <person name="Roh S.W."/>
        </authorList>
    </citation>
    <scope>NUCLEOTIDE SEQUENCE [LARGE SCALE GENOMIC DNA]</scope>
    <source>
        <strain evidence="13 16">JCM 16430</strain>
    </source>
</reference>
<reference evidence="14" key="3">
    <citation type="submission" date="2018-10" db="EMBL/GenBank/DDBJ databases">
        <authorList>
            <person name="Whitman W."/>
            <person name="Huntemann M."/>
            <person name="Clum A."/>
            <person name="Pillay M."/>
            <person name="Palaniappan K."/>
            <person name="Varghese N."/>
            <person name="Mikhailova N."/>
            <person name="Stamatis D."/>
            <person name="Reddy T."/>
            <person name="Daum C."/>
            <person name="Shapiro N."/>
            <person name="Ivanova N."/>
            <person name="Kyrpides N."/>
            <person name="Woyke T."/>
        </authorList>
    </citation>
    <scope>NUCLEOTIDE SEQUENCE</scope>
    <source>
        <strain evidence="14">CGMCC 1.10124</strain>
    </source>
</reference>
<dbReference type="Pfam" id="PF03372">
    <property type="entry name" value="Exo_endo_phos"/>
    <property type="match status" value="1"/>
</dbReference>
<evidence type="ECO:0000256" key="5">
    <source>
        <dbReference type="ARBA" id="ARBA00022729"/>
    </source>
</evidence>
<dbReference type="EMBL" id="REFS01000002">
    <property type="protein sequence ID" value="RMB23754.1"/>
    <property type="molecule type" value="Genomic_DNA"/>
</dbReference>
<keyword evidence="16" id="KW-1185">Reference proteome</keyword>
<gene>
    <name evidence="14" type="ORF">ATH50_0984</name>
    <name evidence="13" type="ORF">DU502_03960</name>
</gene>
<dbReference type="InterPro" id="IPR026371">
    <property type="entry name" value="PGF_CTERM"/>
</dbReference>
<keyword evidence="8" id="KW-0460">Magnesium</keyword>
<accession>A0A3M0DQA2</accession>
<dbReference type="Proteomes" id="UP000277326">
    <property type="component" value="Unassembled WGS sequence"/>
</dbReference>
<dbReference type="GeneID" id="38470412"/>
<keyword evidence="4" id="KW-0479">Metal-binding</keyword>
<evidence type="ECO:0000256" key="8">
    <source>
        <dbReference type="ARBA" id="ARBA00022842"/>
    </source>
</evidence>
<evidence type="ECO:0000259" key="12">
    <source>
        <dbReference type="Pfam" id="PF18204"/>
    </source>
</evidence>
<evidence type="ECO:0000256" key="3">
    <source>
        <dbReference type="ARBA" id="ARBA00022722"/>
    </source>
</evidence>
<evidence type="ECO:0000259" key="11">
    <source>
        <dbReference type="Pfam" id="PF03372"/>
    </source>
</evidence>
<comment type="cofactor">
    <cofactor evidence="2">
        <name>Mg(2+)</name>
        <dbReference type="ChEBI" id="CHEBI:18420"/>
    </cofactor>
</comment>
<evidence type="ECO:0000313" key="15">
    <source>
        <dbReference type="Proteomes" id="UP000277326"/>
    </source>
</evidence>
<feature type="compositionally biased region" description="Low complexity" evidence="10">
    <location>
        <begin position="360"/>
        <end position="374"/>
    </location>
</feature>
<evidence type="ECO:0000256" key="2">
    <source>
        <dbReference type="ARBA" id="ARBA00001946"/>
    </source>
</evidence>
<feature type="domain" description="Endonuclease/exonuclease/phosphatase" evidence="11">
    <location>
        <begin position="81"/>
        <end position="347"/>
    </location>
</feature>
<evidence type="ECO:0000256" key="6">
    <source>
        <dbReference type="ARBA" id="ARBA00022763"/>
    </source>
</evidence>
<dbReference type="PANTHER" id="PTHR15822">
    <property type="entry name" value="TRAF AND TNF RECEPTOR-ASSOCIATED PROTEIN"/>
    <property type="match status" value="1"/>
</dbReference>